<evidence type="ECO:0000313" key="2">
    <source>
        <dbReference type="RefSeq" id="XP_073898093.1"/>
    </source>
</evidence>
<keyword evidence="1" id="KW-1185">Reference proteome</keyword>
<protein>
    <submittedName>
        <fullName evidence="2">Cyclin-dependent kinase-like 2 isoform X1</fullName>
    </submittedName>
</protein>
<sequence>MEKYENLGLVGEGSYGMVMKCRNKDSGRIVAIKKFLESDDDKMVKKIAMREIKLLKQLRHENLVNLLEVCKKKKRWYLVFEFVDHTILDDLELFPKGLDYQVVQKYLFQIINGIGFCHSHNIIHRDIKPENVLVSQSGVVKLCDFGFARTLAAPGEVYTDYVATRWYRAPELLVGDVKYGKAVDVWAIGCLITEMLMGEALFPGESDIDQLYHIMMCLGNLIPRHQELFYKNPVFAGVRLPEIKETAPLEKRYPQLSEVVINLAKKCLHVDPDKRPVCAELLQHDFFQMDGFAERFSQELQLKIQKDARNTSLTKKSQNRKKEKEKDDSLGEERKMLVVQDTNADPKIKDSKVIKIKGSKIDREKVEKGRASNSGCLCDSETSHTKAVSSTSLRDSSNTHMDHTRSPVTAIPPLTHSLSAVAPGIISGVGTIPVQSYRVDEKTKKYCIPFVKPNKHSPSGMCNINLTTSVSTEKSLLQANKKGRECAKADVRLPELNYNHLPELKALEGIARSSRLIKKENKTVLESRIPSLAAIDLHAPSIALHQLWNQPFLQGPVIFGNQNLDFRCILCFLGGLHSEDRARHQDLPCQIIQRLICLGWSTSTENHFDSEQDAALTLEIMSSCNRSADMLGGDTVVLMVSFSTAFVLRKALQKKKDEDFKMFQRTIEQGCPPAPPTRLPQLLSHCISNLLMLFQDMSNERIEIGFLLHECVFAASRLYI</sequence>
<dbReference type="RefSeq" id="XP_073898093.1">
    <property type="nucleotide sequence ID" value="XM_074041992.1"/>
</dbReference>
<evidence type="ECO:0000313" key="1">
    <source>
        <dbReference type="Proteomes" id="UP001732720"/>
    </source>
</evidence>
<gene>
    <name evidence="2" type="primary">Cdkl2</name>
</gene>
<proteinExistence type="predicted"/>
<reference evidence="2" key="1">
    <citation type="submission" date="2025-08" db="UniProtKB">
        <authorList>
            <consortium name="RefSeq"/>
        </authorList>
    </citation>
    <scope>IDENTIFICATION</scope>
</reference>
<accession>A0AC58JZI5</accession>
<organism evidence="1 2">
    <name type="scientific">Castor canadensis</name>
    <name type="common">American beaver</name>
    <dbReference type="NCBI Taxonomy" id="51338"/>
    <lineage>
        <taxon>Eukaryota</taxon>
        <taxon>Metazoa</taxon>
        <taxon>Chordata</taxon>
        <taxon>Craniata</taxon>
        <taxon>Vertebrata</taxon>
        <taxon>Euteleostomi</taxon>
        <taxon>Mammalia</taxon>
        <taxon>Eutheria</taxon>
        <taxon>Euarchontoglires</taxon>
        <taxon>Glires</taxon>
        <taxon>Rodentia</taxon>
        <taxon>Castorimorpha</taxon>
        <taxon>Castoridae</taxon>
        <taxon>Castor</taxon>
    </lineage>
</organism>
<dbReference type="Proteomes" id="UP001732720">
    <property type="component" value="Chromosome 9"/>
</dbReference>
<name>A0AC58JZI5_CASCN</name>